<sequence length="188" mass="21447">MKKFVLLIILLIFTGCANSIISKPDIDSNYTKFLNDNNFDSDYTITVNISKNDGEPNKFIFSKKGSHFARAAYKSDGTIGLRSFDDERTLYSIDESGAVKKDYIKKGSDQGDDLRRIFTGILLFRKTNPEISTDGDITVEKFEKDDDIYEYKFKNDKLVEVKLQTKNETLTMELISIEKSADESLFVV</sequence>
<protein>
    <recommendedName>
        <fullName evidence="4">Outer membrane lipoprotein-sorting protein</fullName>
    </recommendedName>
</protein>
<dbReference type="EMBL" id="QEKV01000002">
    <property type="protein sequence ID" value="PVY95327.1"/>
    <property type="molecule type" value="Genomic_DNA"/>
</dbReference>
<proteinExistence type="predicted"/>
<gene>
    <name evidence="2" type="ORF">C7381_102217</name>
</gene>
<organism evidence="2 3">
    <name type="scientific">Ezakiella coagulans</name>
    <dbReference type="NCBI Taxonomy" id="46507"/>
    <lineage>
        <taxon>Bacteria</taxon>
        <taxon>Bacillati</taxon>
        <taxon>Bacillota</taxon>
        <taxon>Tissierellia</taxon>
        <taxon>Ezakiella</taxon>
    </lineage>
</organism>
<evidence type="ECO:0008006" key="4">
    <source>
        <dbReference type="Google" id="ProtNLM"/>
    </source>
</evidence>
<keyword evidence="1" id="KW-0732">Signal</keyword>
<evidence type="ECO:0000256" key="1">
    <source>
        <dbReference type="SAM" id="SignalP"/>
    </source>
</evidence>
<evidence type="ECO:0000313" key="3">
    <source>
        <dbReference type="Proteomes" id="UP000245793"/>
    </source>
</evidence>
<dbReference type="Proteomes" id="UP000245793">
    <property type="component" value="Unassembled WGS sequence"/>
</dbReference>
<feature type="signal peptide" evidence="1">
    <location>
        <begin position="1"/>
        <end position="17"/>
    </location>
</feature>
<evidence type="ECO:0000313" key="2">
    <source>
        <dbReference type="EMBL" id="PVY95327.1"/>
    </source>
</evidence>
<name>A0A2U1E5W4_9FIRM</name>
<comment type="caution">
    <text evidence="2">The sequence shown here is derived from an EMBL/GenBank/DDBJ whole genome shotgun (WGS) entry which is preliminary data.</text>
</comment>
<dbReference type="PROSITE" id="PS51257">
    <property type="entry name" value="PROKAR_LIPOPROTEIN"/>
    <property type="match status" value="1"/>
</dbReference>
<keyword evidence="3" id="KW-1185">Reference proteome</keyword>
<dbReference type="AlphaFoldDB" id="A0A2U1E5W4"/>
<accession>A0A2U1E5W4</accession>
<feature type="chain" id="PRO_5039038902" description="Outer membrane lipoprotein-sorting protein" evidence="1">
    <location>
        <begin position="18"/>
        <end position="188"/>
    </location>
</feature>
<dbReference type="RefSeq" id="WP_034544879.1">
    <property type="nucleotide sequence ID" value="NZ_CP096650.1"/>
</dbReference>
<reference evidence="2 3" key="1">
    <citation type="submission" date="2018-04" db="EMBL/GenBank/DDBJ databases">
        <title>Genomic Encyclopedia of Type Strains, Phase IV (KMG-IV): sequencing the most valuable type-strain genomes for metagenomic binning, comparative biology and taxonomic classification.</title>
        <authorList>
            <person name="Goeker M."/>
        </authorList>
    </citation>
    <scope>NUCLEOTIDE SEQUENCE [LARGE SCALE GENOMIC DNA]</scope>
    <source>
        <strain evidence="2 3">DSM 20705</strain>
    </source>
</reference>